<reference evidence="2" key="1">
    <citation type="submission" date="2014-09" db="EMBL/GenBank/DDBJ databases">
        <authorList>
            <person name="Hjerde E."/>
        </authorList>
    </citation>
    <scope>NUCLEOTIDE SEQUENCE [LARGE SCALE GENOMIC DNA]</scope>
    <source>
        <strain evidence="2">06/09/139</strain>
    </source>
</reference>
<evidence type="ECO:0008006" key="3">
    <source>
        <dbReference type="Google" id="ProtNLM"/>
    </source>
</evidence>
<proteinExistence type="predicted"/>
<organism evidence="1 2">
    <name type="scientific">Aliivibrio wodanis</name>
    <dbReference type="NCBI Taxonomy" id="80852"/>
    <lineage>
        <taxon>Bacteria</taxon>
        <taxon>Pseudomonadati</taxon>
        <taxon>Pseudomonadota</taxon>
        <taxon>Gammaproteobacteria</taxon>
        <taxon>Vibrionales</taxon>
        <taxon>Vibrionaceae</taxon>
        <taxon>Aliivibrio</taxon>
    </lineage>
</organism>
<evidence type="ECO:0000313" key="2">
    <source>
        <dbReference type="Proteomes" id="UP000032427"/>
    </source>
</evidence>
<dbReference type="InterPro" id="IPR015424">
    <property type="entry name" value="PyrdxlP-dep_Trfase"/>
</dbReference>
<dbReference type="HOGENOM" id="CLU_059313_1_0_6"/>
<protein>
    <recommendedName>
        <fullName evidence="3">Pyridoxal phosphate-dependent transferase</fullName>
    </recommendedName>
</protein>
<dbReference type="Proteomes" id="UP000032427">
    <property type="component" value="Chromosome 1"/>
</dbReference>
<sequence>MGGEQELSSSDLFYGVTNSGRSSLRWILESMNLRGKRILVPDFLCQIVIDVLREYEIEITFYSVDEELSYQLNGKETEFDALYVIRYFGYDSGALEQTLSKLHTATIIDDVFGVEPPTINGTQHWCYFNSLRKISFVADFSQVVSNKPLKSIEKKRLDVFSQVKYLAKEQKFSYLNTGQGSEEEYLHQFNLGESILNESKNIYQASDSSIYQATRFCQSLKSETDIRQRNLSLAKKLLKSKQYIDITSQFPSFLPLKLKHRDIVRKALMSKNVFLAVHWPATDKTDNVLTEQLLSIPLDSRYNDRDIERICHLIREITNE</sequence>
<gene>
    <name evidence="1" type="ORF">AWOD_I_0141</name>
</gene>
<accession>A0A090KF50</accession>
<dbReference type="AlphaFoldDB" id="A0A090KF50"/>
<name>A0A090KF50_9GAMM</name>
<dbReference type="PATRIC" id="fig|80852.17.peg.144"/>
<dbReference type="KEGG" id="awd:AWOD_I_0141"/>
<keyword evidence="2" id="KW-1185">Reference proteome</keyword>
<dbReference type="EMBL" id="LN554846">
    <property type="protein sequence ID" value="CED70239.1"/>
    <property type="molecule type" value="Genomic_DNA"/>
</dbReference>
<dbReference type="STRING" id="80852.AWOD_I_0141"/>
<dbReference type="SUPFAM" id="SSF53383">
    <property type="entry name" value="PLP-dependent transferases"/>
    <property type="match status" value="1"/>
</dbReference>
<evidence type="ECO:0000313" key="1">
    <source>
        <dbReference type="EMBL" id="CED70239.1"/>
    </source>
</evidence>